<dbReference type="Proteomes" id="UP000026961">
    <property type="component" value="Chromosome 9"/>
</dbReference>
<dbReference type="AlphaFoldDB" id="A0A0E0B3W0"/>
<evidence type="ECO:0000256" key="1">
    <source>
        <dbReference type="SAM" id="MobiDB-lite"/>
    </source>
</evidence>
<proteinExistence type="predicted"/>
<protein>
    <submittedName>
        <fullName evidence="2">Uncharacterized protein</fullName>
    </submittedName>
</protein>
<organism evidence="2">
    <name type="scientific">Oryza glumipatula</name>
    <dbReference type="NCBI Taxonomy" id="40148"/>
    <lineage>
        <taxon>Eukaryota</taxon>
        <taxon>Viridiplantae</taxon>
        <taxon>Streptophyta</taxon>
        <taxon>Embryophyta</taxon>
        <taxon>Tracheophyta</taxon>
        <taxon>Spermatophyta</taxon>
        <taxon>Magnoliopsida</taxon>
        <taxon>Liliopsida</taxon>
        <taxon>Poales</taxon>
        <taxon>Poaceae</taxon>
        <taxon>BOP clade</taxon>
        <taxon>Oryzoideae</taxon>
        <taxon>Oryzeae</taxon>
        <taxon>Oryzinae</taxon>
        <taxon>Oryza</taxon>
    </lineage>
</organism>
<feature type="region of interest" description="Disordered" evidence="1">
    <location>
        <begin position="1"/>
        <end position="31"/>
    </location>
</feature>
<evidence type="ECO:0000313" key="2">
    <source>
        <dbReference type="EnsemblPlants" id="OGLUM09G13270.1"/>
    </source>
</evidence>
<dbReference type="HOGENOM" id="CLU_2112704_0_0_1"/>
<name>A0A0E0B3W0_9ORYZ</name>
<reference evidence="2" key="1">
    <citation type="submission" date="2015-04" db="UniProtKB">
        <authorList>
            <consortium name="EnsemblPlants"/>
        </authorList>
    </citation>
    <scope>IDENTIFICATION</scope>
</reference>
<dbReference type="Gramene" id="OGLUM09G13270.1">
    <property type="protein sequence ID" value="OGLUM09G13270.1"/>
    <property type="gene ID" value="OGLUM09G13270"/>
</dbReference>
<feature type="compositionally biased region" description="Basic residues" evidence="1">
    <location>
        <begin position="16"/>
        <end position="29"/>
    </location>
</feature>
<evidence type="ECO:0000313" key="3">
    <source>
        <dbReference type="Proteomes" id="UP000026961"/>
    </source>
</evidence>
<dbReference type="EnsemblPlants" id="OGLUM09G13270.1">
    <property type="protein sequence ID" value="OGLUM09G13270.1"/>
    <property type="gene ID" value="OGLUM09G13270"/>
</dbReference>
<keyword evidence="3" id="KW-1185">Reference proteome</keyword>
<accession>A0A0E0B3W0</accession>
<reference evidence="2" key="2">
    <citation type="submission" date="2018-05" db="EMBL/GenBank/DDBJ databases">
        <title>OgluRS3 (Oryza glumaepatula Reference Sequence Version 3).</title>
        <authorList>
            <person name="Zhang J."/>
            <person name="Kudrna D."/>
            <person name="Lee S."/>
            <person name="Talag J."/>
            <person name="Welchert J."/>
            <person name="Wing R.A."/>
        </authorList>
    </citation>
    <scope>NUCLEOTIDE SEQUENCE [LARGE SCALE GENOMIC DNA]</scope>
</reference>
<sequence>MVASTVGVQVATGSRQRWRRRSGRGRKERRASVAVASIAPHTFARTTAPPPQFCHLLDPPTGGARAVGARPFQVDGEHRPCILLLYWVRWFVGSAQTNVSRRAADFFAILRAHDL</sequence>